<feature type="transmembrane region" description="Helical" evidence="6">
    <location>
        <begin position="209"/>
        <end position="229"/>
    </location>
</feature>
<dbReference type="EMBL" id="JBCAUS010000002">
    <property type="protein sequence ID" value="MEL4304530.1"/>
    <property type="molecule type" value="Genomic_DNA"/>
</dbReference>
<evidence type="ECO:0000256" key="5">
    <source>
        <dbReference type="ARBA" id="ARBA00023136"/>
    </source>
</evidence>
<keyword evidence="5 6" id="KW-0472">Membrane</keyword>
<dbReference type="PANTHER" id="PTHR30250">
    <property type="entry name" value="PST FAMILY PREDICTED COLANIC ACID TRANSPORTER"/>
    <property type="match status" value="1"/>
</dbReference>
<feature type="transmembrane region" description="Helical" evidence="6">
    <location>
        <begin position="82"/>
        <end position="101"/>
    </location>
</feature>
<evidence type="ECO:0000256" key="1">
    <source>
        <dbReference type="ARBA" id="ARBA00004651"/>
    </source>
</evidence>
<dbReference type="Pfam" id="PF01943">
    <property type="entry name" value="Polysacc_synt"/>
    <property type="match status" value="1"/>
</dbReference>
<dbReference type="Proteomes" id="UP001396646">
    <property type="component" value="Unassembled WGS sequence"/>
</dbReference>
<keyword evidence="8" id="KW-1185">Reference proteome</keyword>
<comment type="caution">
    <text evidence="7">The sequence shown here is derived from an EMBL/GenBank/DDBJ whole genome shotgun (WGS) entry which is preliminary data.</text>
</comment>
<feature type="transmembrane region" description="Helical" evidence="6">
    <location>
        <begin position="437"/>
        <end position="460"/>
    </location>
</feature>
<keyword evidence="3 6" id="KW-0812">Transmembrane</keyword>
<evidence type="ECO:0000313" key="7">
    <source>
        <dbReference type="EMBL" id="MEL4304530.1"/>
    </source>
</evidence>
<feature type="transmembrane region" description="Helical" evidence="6">
    <location>
        <begin position="379"/>
        <end position="402"/>
    </location>
</feature>
<dbReference type="InterPro" id="IPR050833">
    <property type="entry name" value="Poly_Biosynth_Transport"/>
</dbReference>
<evidence type="ECO:0000313" key="8">
    <source>
        <dbReference type="Proteomes" id="UP001396646"/>
    </source>
</evidence>
<organism evidence="7 8">
    <name type="scientific">Methanococcoides cohabitans</name>
    <dbReference type="NCBI Taxonomy" id="3136559"/>
    <lineage>
        <taxon>Archaea</taxon>
        <taxon>Methanobacteriati</taxon>
        <taxon>Methanobacteriota</taxon>
        <taxon>Stenosarchaea group</taxon>
        <taxon>Methanomicrobia</taxon>
        <taxon>Methanosarcinales</taxon>
        <taxon>Methanosarcinaceae</taxon>
        <taxon>Methanococcoides</taxon>
    </lineage>
</organism>
<gene>
    <name evidence="7" type="ORF">WOA13_01580</name>
</gene>
<feature type="transmembrane region" description="Helical" evidence="6">
    <location>
        <begin position="321"/>
        <end position="342"/>
    </location>
</feature>
<feature type="transmembrane region" description="Helical" evidence="6">
    <location>
        <begin position="12"/>
        <end position="32"/>
    </location>
</feature>
<reference evidence="7 8" key="1">
    <citation type="submission" date="2024-04" db="EMBL/GenBank/DDBJ databases">
        <title>Methanococcoides sp. LMO-2.</title>
        <authorList>
            <person name="Liang L."/>
        </authorList>
    </citation>
    <scope>NUCLEOTIDE SEQUENCE [LARGE SCALE GENOMIC DNA]</scope>
    <source>
        <strain evidence="7 8">LMO-2</strain>
    </source>
</reference>
<dbReference type="PANTHER" id="PTHR30250:SF11">
    <property type="entry name" value="O-ANTIGEN TRANSPORTER-RELATED"/>
    <property type="match status" value="1"/>
</dbReference>
<evidence type="ECO:0000256" key="3">
    <source>
        <dbReference type="ARBA" id="ARBA00022692"/>
    </source>
</evidence>
<evidence type="ECO:0000256" key="2">
    <source>
        <dbReference type="ARBA" id="ARBA00022475"/>
    </source>
</evidence>
<dbReference type="RefSeq" id="WP_342126252.1">
    <property type="nucleotide sequence ID" value="NZ_JBCAUS010000002.1"/>
</dbReference>
<name>A0ABU9KQ67_9EURY</name>
<sequence>MTNPSKNSFVMFAAFFIGAFLNYGFNVVMGWMLTPAQFGMLGVSASFLLILSLFVTSAFPLTSTKFISGEHDVSTKYRVFKSALIANLGIALLLSVVFYVGYTTDIINLGANYNLLVISILLATIFTAMSVIYLSILQGTFRFSSFAFIGIITIFAKLISGVVLVKMGFGALGAVLSFPISMLIGLTLAVLLTRDFTFWKTKGWADSNVYFFALPMFFGTLGTTLLMNIDIIGVKFLTEVALSDALSGYYRAALILAQLPIFIVGALMSVLFPYISKHQEDDRYASKSIKYGALFILPLALVIAAIPEAFIGVMFPAEYIASAPALSIVSIGMGFLVMTMVLTNIFQARNVPRIPAFVLPLAVVIEIILLIALVPSHGIVGAAGSTAIACSIGCIVLAGLYVHTYKLKIEHFTIVKTLVSISILLLVLYNLPHTGLFQLVGSLALSGIVYLMILASFGLLTEEDTSIFLSGMPDHRIITPFAEMTSRVIRKLNRV</sequence>
<keyword evidence="2" id="KW-1003">Cell membrane</keyword>
<feature type="transmembrane region" description="Helical" evidence="6">
    <location>
        <begin position="354"/>
        <end position="373"/>
    </location>
</feature>
<accession>A0ABU9KQ67</accession>
<evidence type="ECO:0000256" key="4">
    <source>
        <dbReference type="ARBA" id="ARBA00022989"/>
    </source>
</evidence>
<feature type="transmembrane region" description="Helical" evidence="6">
    <location>
        <begin position="414"/>
        <end position="431"/>
    </location>
</feature>
<feature type="transmembrane region" description="Helical" evidence="6">
    <location>
        <begin position="146"/>
        <end position="165"/>
    </location>
</feature>
<evidence type="ECO:0000256" key="6">
    <source>
        <dbReference type="SAM" id="Phobius"/>
    </source>
</evidence>
<dbReference type="CDD" id="cd13128">
    <property type="entry name" value="MATE_Wzx_like"/>
    <property type="match status" value="1"/>
</dbReference>
<dbReference type="InterPro" id="IPR002797">
    <property type="entry name" value="Polysacc_synth"/>
</dbReference>
<feature type="transmembrane region" description="Helical" evidence="6">
    <location>
        <begin position="171"/>
        <end position="193"/>
    </location>
</feature>
<feature type="transmembrane region" description="Helical" evidence="6">
    <location>
        <begin position="249"/>
        <end position="272"/>
    </location>
</feature>
<keyword evidence="4 6" id="KW-1133">Transmembrane helix</keyword>
<feature type="transmembrane region" description="Helical" evidence="6">
    <location>
        <begin position="113"/>
        <end position="134"/>
    </location>
</feature>
<comment type="subcellular location">
    <subcellularLocation>
        <location evidence="1">Cell membrane</location>
        <topology evidence="1">Multi-pass membrane protein</topology>
    </subcellularLocation>
</comment>
<feature type="transmembrane region" description="Helical" evidence="6">
    <location>
        <begin position="293"/>
        <end position="315"/>
    </location>
</feature>
<feature type="transmembrane region" description="Helical" evidence="6">
    <location>
        <begin position="38"/>
        <end position="61"/>
    </location>
</feature>
<protein>
    <submittedName>
        <fullName evidence="7">Flippase</fullName>
    </submittedName>
</protein>
<proteinExistence type="predicted"/>